<protein>
    <recommendedName>
        <fullName evidence="3">Sensory transduction regulator</fullName>
    </recommendedName>
</protein>
<dbReference type="EMBL" id="CP017812">
    <property type="protein sequence ID" value="AOZ73004.1"/>
    <property type="molecule type" value="Genomic_DNA"/>
</dbReference>
<dbReference type="Pfam" id="PF10722">
    <property type="entry name" value="YbjN"/>
    <property type="match status" value="1"/>
</dbReference>
<proteinExistence type="predicted"/>
<gene>
    <name evidence="1" type="ORF">BK816_06640</name>
</gene>
<dbReference type="KEGG" id="avu:BK816_06640"/>
<reference evidence="1 2" key="1">
    <citation type="submission" date="2016-10" db="EMBL/GenBank/DDBJ databases">
        <title>Actinomyces aegypiusis sp. nov., isolated from the Aegypius monachus in Qinghai Tibet Plateau China.</title>
        <authorList>
            <person name="Wang Y."/>
        </authorList>
    </citation>
    <scope>NUCLEOTIDE SEQUENCE [LARGE SCALE GENOMIC DNA]</scope>
    <source>
        <strain evidence="1 2">VUL4_3</strain>
    </source>
</reference>
<dbReference type="OrthoDB" id="3255720at2"/>
<dbReference type="STRING" id="1912795.BK816_06640"/>
<keyword evidence="2" id="KW-1185">Reference proteome</keyword>
<name>A0A1D9ML15_9ACTO</name>
<evidence type="ECO:0008006" key="3">
    <source>
        <dbReference type="Google" id="ProtNLM"/>
    </source>
</evidence>
<dbReference type="InterPro" id="IPR019660">
    <property type="entry name" value="Put_sensory_transdc_reg_YbjN"/>
</dbReference>
<evidence type="ECO:0000313" key="2">
    <source>
        <dbReference type="Proteomes" id="UP000176288"/>
    </source>
</evidence>
<accession>A0A1D9ML15</accession>
<organism evidence="1 2">
    <name type="scientific">Boudabousia tangfeifanii</name>
    <dbReference type="NCBI Taxonomy" id="1912795"/>
    <lineage>
        <taxon>Bacteria</taxon>
        <taxon>Bacillati</taxon>
        <taxon>Actinomycetota</taxon>
        <taxon>Actinomycetes</taxon>
        <taxon>Actinomycetales</taxon>
        <taxon>Actinomycetaceae</taxon>
        <taxon>Boudabousia</taxon>
    </lineage>
</organism>
<evidence type="ECO:0000313" key="1">
    <source>
        <dbReference type="EMBL" id="AOZ73004.1"/>
    </source>
</evidence>
<dbReference type="AlphaFoldDB" id="A0A1D9ML15"/>
<sequence length="147" mass="16565">MAELQALTLSRLEAELDRQQLNYAPAGPDQLGLGYGQAVVIFGLDDGGVSYERVLFNAAFPPEEAPKLREFTNEWNSTKFGPKVFLLPLDSESDDQLQIVAEYPIVLRTWSDDQVSMFVNVSLAMAQQLEEELIARFPNYFEAEETE</sequence>
<dbReference type="Proteomes" id="UP000176288">
    <property type="component" value="Chromosome"/>
</dbReference>
<dbReference type="RefSeq" id="WP_071164468.1">
    <property type="nucleotide sequence ID" value="NZ_CP017812.1"/>
</dbReference>